<dbReference type="InterPro" id="IPR044661">
    <property type="entry name" value="MED15a/b/c-like"/>
</dbReference>
<dbReference type="Gene3D" id="1.10.246.20">
    <property type="entry name" value="Coactivator CBP, KIX domain"/>
    <property type="match status" value="2"/>
</dbReference>
<dbReference type="GO" id="GO:0031490">
    <property type="term" value="F:chromatin DNA binding"/>
    <property type="evidence" value="ECO:0007669"/>
    <property type="project" value="InterPro"/>
</dbReference>
<evidence type="ECO:0000256" key="2">
    <source>
        <dbReference type="ARBA" id="ARBA00023242"/>
    </source>
</evidence>
<keyword evidence="2" id="KW-0539">Nucleus</keyword>
<dbReference type="SUPFAM" id="SSF47040">
    <property type="entry name" value="Kix domain of CBP (creb binding protein)"/>
    <property type="match status" value="1"/>
</dbReference>
<feature type="compositionally biased region" description="Polar residues" evidence="3">
    <location>
        <begin position="100"/>
        <end position="115"/>
    </location>
</feature>
<comment type="caution">
    <text evidence="5">The sequence shown here is derived from an EMBL/GenBank/DDBJ whole genome shotgun (WGS) entry which is preliminary data.</text>
</comment>
<dbReference type="InterPro" id="IPR036529">
    <property type="entry name" value="KIX_dom_sf"/>
</dbReference>
<name>A0A8J5F793_ZINOF</name>
<feature type="region of interest" description="Disordered" evidence="3">
    <location>
        <begin position="1"/>
        <end position="26"/>
    </location>
</feature>
<evidence type="ECO:0000256" key="1">
    <source>
        <dbReference type="ARBA" id="ARBA00004123"/>
    </source>
</evidence>
<keyword evidence="6" id="KW-1185">Reference proteome</keyword>
<protein>
    <recommendedName>
        <fullName evidence="4">Mediator complex subunit 15 KIX domain-containing protein</fullName>
    </recommendedName>
</protein>
<organism evidence="5 6">
    <name type="scientific">Zingiber officinale</name>
    <name type="common">Ginger</name>
    <name type="synonym">Amomum zingiber</name>
    <dbReference type="NCBI Taxonomy" id="94328"/>
    <lineage>
        <taxon>Eukaryota</taxon>
        <taxon>Viridiplantae</taxon>
        <taxon>Streptophyta</taxon>
        <taxon>Embryophyta</taxon>
        <taxon>Tracheophyta</taxon>
        <taxon>Spermatophyta</taxon>
        <taxon>Magnoliopsida</taxon>
        <taxon>Liliopsida</taxon>
        <taxon>Zingiberales</taxon>
        <taxon>Zingiberaceae</taxon>
        <taxon>Zingiber</taxon>
    </lineage>
</organism>
<dbReference type="Pfam" id="PF16987">
    <property type="entry name" value="KIX_2"/>
    <property type="match status" value="2"/>
</dbReference>
<feature type="compositionally biased region" description="Polar residues" evidence="3">
    <location>
        <begin position="1"/>
        <end position="11"/>
    </location>
</feature>
<evidence type="ECO:0000313" key="5">
    <source>
        <dbReference type="EMBL" id="KAG6480770.1"/>
    </source>
</evidence>
<accession>A0A8J5F793</accession>
<comment type="subcellular location">
    <subcellularLocation>
        <location evidence="1">Nucleus</location>
    </subcellularLocation>
</comment>
<dbReference type="InterPro" id="IPR036546">
    <property type="entry name" value="MED15_KIX"/>
</dbReference>
<evidence type="ECO:0000256" key="3">
    <source>
        <dbReference type="SAM" id="MobiDB-lite"/>
    </source>
</evidence>
<feature type="region of interest" description="Disordered" evidence="3">
    <location>
        <begin position="89"/>
        <end position="118"/>
    </location>
</feature>
<dbReference type="PANTHER" id="PTHR33137">
    <property type="entry name" value="MEDIATOR OF RNA POLYMERASE II TRANSCRIPTION SUBUNIT 15A-RELATED"/>
    <property type="match status" value="1"/>
</dbReference>
<dbReference type="FunFam" id="1.10.246.20:FF:000003">
    <property type="entry name" value="Mediator of RNA polymerase II transcription subunit 15a"/>
    <property type="match status" value="2"/>
</dbReference>
<gene>
    <name evidence="5" type="ORF">ZIOFF_057356</name>
</gene>
<proteinExistence type="predicted"/>
<evidence type="ECO:0000313" key="6">
    <source>
        <dbReference type="Proteomes" id="UP000734854"/>
    </source>
</evidence>
<dbReference type="GO" id="GO:0003713">
    <property type="term" value="F:transcription coactivator activity"/>
    <property type="evidence" value="ECO:0007669"/>
    <property type="project" value="InterPro"/>
</dbReference>
<evidence type="ECO:0000259" key="4">
    <source>
        <dbReference type="Pfam" id="PF16987"/>
    </source>
</evidence>
<dbReference type="Proteomes" id="UP000734854">
    <property type="component" value="Unassembled WGS sequence"/>
</dbReference>
<sequence>MEANSWRSTQGEMPDGRSGDWKTQLHPEARQRIVNKIMDTLKRHLPISDSNGLNELQKIAIRFEEKIYTAAADQSDYLKRISQKMLSMEKKPQHPGGSGQINHSINQNHVDQGGNSPSSATATLVVAVAIVSPPRHVQMHGLDPTMSSNASCEPRRGVWACDASRCVAQAWTRGPGLAMALEVSLGPNDSVYMKLLGGDVGIGDHNWIEGEADVVWSGIATSGTVSQQPSLSSEHSKLSATTVLFSSLTATKNCRQPTPSALPMKMLRDLPSSERHVKVENQIGWMEANSWRSTQGEMPDGRSGDWKTQLHPEARQRIVNKIMDTLKRHLPISDSNGLNELQKIAIRFEEKIYTAAADQVHA</sequence>
<reference evidence="5 6" key="1">
    <citation type="submission" date="2020-08" db="EMBL/GenBank/DDBJ databases">
        <title>Plant Genome Project.</title>
        <authorList>
            <person name="Zhang R.-G."/>
        </authorList>
    </citation>
    <scope>NUCLEOTIDE SEQUENCE [LARGE SCALE GENOMIC DNA]</scope>
    <source>
        <tissue evidence="5">Rhizome</tissue>
    </source>
</reference>
<feature type="domain" description="Mediator complex subunit 15 KIX" evidence="4">
    <location>
        <begin position="304"/>
        <end position="359"/>
    </location>
</feature>
<dbReference type="GO" id="GO:0005634">
    <property type="term" value="C:nucleus"/>
    <property type="evidence" value="ECO:0007669"/>
    <property type="project" value="UniProtKB-SubCell"/>
</dbReference>
<dbReference type="PANTHER" id="PTHR33137:SF4">
    <property type="entry name" value="MEDIATOR OF RNA POLYMERASE II TRANSCRIPTION SUBUNIT 15A-RELATED"/>
    <property type="match status" value="1"/>
</dbReference>
<feature type="compositionally biased region" description="Basic and acidic residues" evidence="3">
    <location>
        <begin position="14"/>
        <end position="26"/>
    </location>
</feature>
<dbReference type="EMBL" id="JACMSC010000016">
    <property type="protein sequence ID" value="KAG6480770.1"/>
    <property type="molecule type" value="Genomic_DNA"/>
</dbReference>
<feature type="domain" description="Mediator complex subunit 15 KIX" evidence="4">
    <location>
        <begin position="19"/>
        <end position="94"/>
    </location>
</feature>
<dbReference type="AlphaFoldDB" id="A0A8J5F793"/>